<dbReference type="PaxDb" id="284590-Q6CTI5"/>
<dbReference type="Proteomes" id="UP000000598">
    <property type="component" value="Chromosome C"/>
</dbReference>
<proteinExistence type="predicted"/>
<accession>Q6CTI5</accession>
<reference evidence="1 2" key="1">
    <citation type="journal article" date="2004" name="Nature">
        <title>Genome evolution in yeasts.</title>
        <authorList>
            <consortium name="Genolevures"/>
            <person name="Dujon B."/>
            <person name="Sherman D."/>
            <person name="Fischer G."/>
            <person name="Durrens P."/>
            <person name="Casaregola S."/>
            <person name="Lafontaine I."/>
            <person name="de Montigny J."/>
            <person name="Marck C."/>
            <person name="Neuveglise C."/>
            <person name="Talla E."/>
            <person name="Goffard N."/>
            <person name="Frangeul L."/>
            <person name="Aigle M."/>
            <person name="Anthouard V."/>
            <person name="Babour A."/>
            <person name="Barbe V."/>
            <person name="Barnay S."/>
            <person name="Blanchin S."/>
            <person name="Beckerich J.M."/>
            <person name="Beyne E."/>
            <person name="Bleykasten C."/>
            <person name="Boisrame A."/>
            <person name="Boyer J."/>
            <person name="Cattolico L."/>
            <person name="Confanioleri F."/>
            <person name="de Daruvar A."/>
            <person name="Despons L."/>
            <person name="Fabre E."/>
            <person name="Fairhead C."/>
            <person name="Ferry-Dumazet H."/>
            <person name="Groppi A."/>
            <person name="Hantraye F."/>
            <person name="Hennequin C."/>
            <person name="Jauniaux N."/>
            <person name="Joyet P."/>
            <person name="Kachouri R."/>
            <person name="Kerrest A."/>
            <person name="Koszul R."/>
            <person name="Lemaire M."/>
            <person name="Lesur I."/>
            <person name="Ma L."/>
            <person name="Muller H."/>
            <person name="Nicaud J.M."/>
            <person name="Nikolski M."/>
            <person name="Oztas S."/>
            <person name="Ozier-Kalogeropoulos O."/>
            <person name="Pellenz S."/>
            <person name="Potier S."/>
            <person name="Richard G.F."/>
            <person name="Straub M.L."/>
            <person name="Suleau A."/>
            <person name="Swennene D."/>
            <person name="Tekaia F."/>
            <person name="Wesolowski-Louvel M."/>
            <person name="Westhof E."/>
            <person name="Wirth B."/>
            <person name="Zeniou-Meyer M."/>
            <person name="Zivanovic I."/>
            <person name="Bolotin-Fukuhara M."/>
            <person name="Thierry A."/>
            <person name="Bouchier C."/>
            <person name="Caudron B."/>
            <person name="Scarpelli C."/>
            <person name="Gaillardin C."/>
            <person name="Weissenbach J."/>
            <person name="Wincker P."/>
            <person name="Souciet J.L."/>
        </authorList>
    </citation>
    <scope>NUCLEOTIDE SEQUENCE [LARGE SCALE GENOMIC DNA]</scope>
    <source>
        <strain evidence="2">ATCC 8585 / CBS 2359 / DSM 70799 / NBRC 1267 / NRRL Y-1140 / WM37</strain>
    </source>
</reference>
<evidence type="ECO:0000313" key="2">
    <source>
        <dbReference type="Proteomes" id="UP000000598"/>
    </source>
</evidence>
<name>Q6CTI5_KLULA</name>
<dbReference type="InParanoid" id="Q6CTI5"/>
<organism evidence="1 2">
    <name type="scientific">Kluyveromyces lactis (strain ATCC 8585 / CBS 2359 / DSM 70799 / NBRC 1267 / NRRL Y-1140 / WM37)</name>
    <name type="common">Yeast</name>
    <name type="synonym">Candida sphaerica</name>
    <dbReference type="NCBI Taxonomy" id="284590"/>
    <lineage>
        <taxon>Eukaryota</taxon>
        <taxon>Fungi</taxon>
        <taxon>Dikarya</taxon>
        <taxon>Ascomycota</taxon>
        <taxon>Saccharomycotina</taxon>
        <taxon>Saccharomycetes</taxon>
        <taxon>Saccharomycetales</taxon>
        <taxon>Saccharomycetaceae</taxon>
        <taxon>Kluyveromyces</taxon>
    </lineage>
</organism>
<evidence type="ECO:0000313" key="1">
    <source>
        <dbReference type="EMBL" id="CAH01605.1"/>
    </source>
</evidence>
<dbReference type="RefSeq" id="XP_452754.1">
    <property type="nucleotide sequence ID" value="XM_452754.1"/>
</dbReference>
<dbReference type="KEGG" id="kla:KLLA0_C12463g"/>
<dbReference type="GeneID" id="2892408"/>
<sequence>MAHATSYNVFMLPDLEAYVHGIKFKSKLKKWSKSQGFKDLSPDNLKEWCTDSFVLDSLLKVNRYKSSPINSPISPLTPDISSMAWKVPPCRGNLLDDYKQSSTYKYRDFKKYYHNSDDSLNDNFNHRRTKFKRFWHKIKGHKNETFANSYKSSEVSTRQNRSMKLTTTKVLQPTGCKNGDDHKNQSLLYNRKCKGSTNVLRLLELI</sequence>
<dbReference type="AlphaFoldDB" id="Q6CTI5"/>
<dbReference type="EMBL" id="CR382123">
    <property type="protein sequence ID" value="CAH01605.1"/>
    <property type="molecule type" value="Genomic_DNA"/>
</dbReference>
<dbReference type="HOGENOM" id="CLU_1332099_0_0_1"/>
<keyword evidence="2" id="KW-1185">Reference proteome</keyword>
<gene>
    <name evidence="1" type="ORF">KLLA0_C12463g</name>
</gene>
<protein>
    <submittedName>
        <fullName evidence="1">KLLA0C12463p</fullName>
    </submittedName>
</protein>